<dbReference type="Gene3D" id="2.60.200.40">
    <property type="match status" value="1"/>
</dbReference>
<dbReference type="InterPro" id="IPR016064">
    <property type="entry name" value="NAD/diacylglycerol_kinase_sf"/>
</dbReference>
<evidence type="ECO:0000256" key="9">
    <source>
        <dbReference type="ARBA" id="ARBA00023098"/>
    </source>
</evidence>
<dbReference type="Gene3D" id="3.40.50.10330">
    <property type="entry name" value="Probable inorganic polyphosphate/atp-NAD kinase, domain 1"/>
    <property type="match status" value="1"/>
</dbReference>
<reference evidence="13 14" key="1">
    <citation type="submission" date="2017-06" db="EMBL/GenBank/DDBJ databases">
        <authorList>
            <person name="Kim H.J."/>
            <person name="Triplett B.A."/>
        </authorList>
    </citation>
    <scope>NUCLEOTIDE SEQUENCE [LARGE SCALE GENOMIC DNA]</scope>
    <source>
        <strain evidence="13 14">DSM 19307</strain>
    </source>
</reference>
<keyword evidence="11" id="KW-1208">Phospholipid metabolism</keyword>
<keyword evidence="8" id="KW-0460">Magnesium</keyword>
<organism evidence="13 14">
    <name type="scientific">Ekhidna lutea</name>
    <dbReference type="NCBI Taxonomy" id="447679"/>
    <lineage>
        <taxon>Bacteria</taxon>
        <taxon>Pseudomonadati</taxon>
        <taxon>Bacteroidota</taxon>
        <taxon>Cytophagia</taxon>
        <taxon>Cytophagales</taxon>
        <taxon>Reichenbachiellaceae</taxon>
        <taxon>Ekhidna</taxon>
    </lineage>
</organism>
<dbReference type="PROSITE" id="PS50146">
    <property type="entry name" value="DAGK"/>
    <property type="match status" value="1"/>
</dbReference>
<keyword evidence="3" id="KW-0808">Transferase</keyword>
<dbReference type="RefSeq" id="WP_089354903.1">
    <property type="nucleotide sequence ID" value="NZ_FZPD01000001.1"/>
</dbReference>
<dbReference type="GO" id="GO:0005886">
    <property type="term" value="C:plasma membrane"/>
    <property type="evidence" value="ECO:0007669"/>
    <property type="project" value="TreeGrafter"/>
</dbReference>
<dbReference type="Pfam" id="PF19279">
    <property type="entry name" value="YegS_C"/>
    <property type="match status" value="1"/>
</dbReference>
<gene>
    <name evidence="13" type="ORF">SAMN05421640_0114</name>
</gene>
<dbReference type="NCBIfam" id="TIGR00147">
    <property type="entry name" value="YegS/Rv2252/BmrU family lipid kinase"/>
    <property type="match status" value="1"/>
</dbReference>
<evidence type="ECO:0000256" key="11">
    <source>
        <dbReference type="ARBA" id="ARBA00023264"/>
    </source>
</evidence>
<evidence type="ECO:0000256" key="1">
    <source>
        <dbReference type="ARBA" id="ARBA00001946"/>
    </source>
</evidence>
<dbReference type="SMART" id="SM00046">
    <property type="entry name" value="DAGKc"/>
    <property type="match status" value="1"/>
</dbReference>
<dbReference type="PANTHER" id="PTHR12358:SF106">
    <property type="entry name" value="LIPID KINASE YEGS"/>
    <property type="match status" value="1"/>
</dbReference>
<evidence type="ECO:0000256" key="5">
    <source>
        <dbReference type="ARBA" id="ARBA00022741"/>
    </source>
</evidence>
<dbReference type="GO" id="GO:0004143">
    <property type="term" value="F:ATP-dependent diacylglycerol kinase activity"/>
    <property type="evidence" value="ECO:0007669"/>
    <property type="project" value="TreeGrafter"/>
</dbReference>
<keyword evidence="7" id="KW-0067">ATP-binding</keyword>
<dbReference type="GO" id="GO:0046872">
    <property type="term" value="F:metal ion binding"/>
    <property type="evidence" value="ECO:0007669"/>
    <property type="project" value="UniProtKB-KW"/>
</dbReference>
<dbReference type="PANTHER" id="PTHR12358">
    <property type="entry name" value="SPHINGOSINE KINASE"/>
    <property type="match status" value="1"/>
</dbReference>
<sequence length="295" mass="32650">MSRKIFVIWNPFAGGKALRVCKKLSETLNNQEVDYQVFDTNESKSATTTVSEFLDASFTDLIIIGGDGTINESVNGLNHDIPVSILPAGTGDDFIKNVAIGKTLEVQIDTAINGEIKRIDLGQCNNRKFVNGVGIGFDGQIVEDMASKRVPLLTGHAAYYYHVLRILGGYRERKFDYQIDDRPFQKDLILLTIGNGTTFGGGFKLMPEAKVDDGLLEICEIGKVSGLRRFLNINKLSGGTHGSLKEINFYKAKSVKVGANNLLYAHIDGERMGQPPYEIKVLPEKLQLRVFNNFK</sequence>
<evidence type="ECO:0000256" key="4">
    <source>
        <dbReference type="ARBA" id="ARBA00022723"/>
    </source>
</evidence>
<name>A0A239EH56_EKHLU</name>
<protein>
    <submittedName>
        <fullName evidence="13">Lipid kinase, YegS/Rv2252/BmrU family</fullName>
    </submittedName>
</protein>
<feature type="domain" description="DAGKc" evidence="12">
    <location>
        <begin position="1"/>
        <end position="128"/>
    </location>
</feature>
<dbReference type="InterPro" id="IPR045540">
    <property type="entry name" value="YegS/DAGK_C"/>
</dbReference>
<dbReference type="GO" id="GO:0008654">
    <property type="term" value="P:phospholipid biosynthetic process"/>
    <property type="evidence" value="ECO:0007669"/>
    <property type="project" value="UniProtKB-KW"/>
</dbReference>
<keyword evidence="5" id="KW-0547">Nucleotide-binding</keyword>
<dbReference type="InterPro" id="IPR005218">
    <property type="entry name" value="Diacylglycerol/lipid_kinase"/>
</dbReference>
<dbReference type="InterPro" id="IPR050187">
    <property type="entry name" value="Lipid_Phosphate_FormReg"/>
</dbReference>
<dbReference type="EMBL" id="FZPD01000001">
    <property type="protein sequence ID" value="SNS43222.1"/>
    <property type="molecule type" value="Genomic_DNA"/>
</dbReference>
<evidence type="ECO:0000256" key="6">
    <source>
        <dbReference type="ARBA" id="ARBA00022777"/>
    </source>
</evidence>
<keyword evidence="2" id="KW-0444">Lipid biosynthesis</keyword>
<dbReference type="AlphaFoldDB" id="A0A239EH56"/>
<evidence type="ECO:0000313" key="13">
    <source>
        <dbReference type="EMBL" id="SNS43222.1"/>
    </source>
</evidence>
<keyword evidence="9" id="KW-0443">Lipid metabolism</keyword>
<dbReference type="Pfam" id="PF00781">
    <property type="entry name" value="DAGK_cat"/>
    <property type="match status" value="1"/>
</dbReference>
<evidence type="ECO:0000259" key="12">
    <source>
        <dbReference type="PROSITE" id="PS50146"/>
    </source>
</evidence>
<dbReference type="GO" id="GO:0005524">
    <property type="term" value="F:ATP binding"/>
    <property type="evidence" value="ECO:0007669"/>
    <property type="project" value="UniProtKB-KW"/>
</dbReference>
<evidence type="ECO:0000256" key="8">
    <source>
        <dbReference type="ARBA" id="ARBA00022842"/>
    </source>
</evidence>
<evidence type="ECO:0000256" key="3">
    <source>
        <dbReference type="ARBA" id="ARBA00022679"/>
    </source>
</evidence>
<dbReference type="SUPFAM" id="SSF111331">
    <property type="entry name" value="NAD kinase/diacylglycerol kinase-like"/>
    <property type="match status" value="1"/>
</dbReference>
<keyword evidence="10" id="KW-0594">Phospholipid biosynthesis</keyword>
<dbReference type="Proteomes" id="UP000198393">
    <property type="component" value="Unassembled WGS sequence"/>
</dbReference>
<comment type="cofactor">
    <cofactor evidence="1">
        <name>Mg(2+)</name>
        <dbReference type="ChEBI" id="CHEBI:18420"/>
    </cofactor>
</comment>
<dbReference type="OrthoDB" id="9786026at2"/>
<keyword evidence="6 13" id="KW-0418">Kinase</keyword>
<keyword evidence="4" id="KW-0479">Metal-binding</keyword>
<proteinExistence type="predicted"/>
<dbReference type="InterPro" id="IPR017438">
    <property type="entry name" value="ATP-NAD_kinase_N"/>
</dbReference>
<dbReference type="InterPro" id="IPR001206">
    <property type="entry name" value="Diacylglycerol_kinase_cat_dom"/>
</dbReference>
<keyword evidence="14" id="KW-1185">Reference proteome</keyword>
<accession>A0A239EH56</accession>
<evidence type="ECO:0000256" key="2">
    <source>
        <dbReference type="ARBA" id="ARBA00022516"/>
    </source>
</evidence>
<evidence type="ECO:0000313" key="14">
    <source>
        <dbReference type="Proteomes" id="UP000198393"/>
    </source>
</evidence>
<evidence type="ECO:0000256" key="10">
    <source>
        <dbReference type="ARBA" id="ARBA00023209"/>
    </source>
</evidence>
<evidence type="ECO:0000256" key="7">
    <source>
        <dbReference type="ARBA" id="ARBA00022840"/>
    </source>
</evidence>